<accession>A0ABY3X7C8</accession>
<evidence type="ECO:0000313" key="3">
    <source>
        <dbReference type="Proteomes" id="UP000829194"/>
    </source>
</evidence>
<proteinExistence type="predicted"/>
<dbReference type="RefSeq" id="WP_148648999.1">
    <property type="nucleotide sequence ID" value="NZ_CP011131.1"/>
</dbReference>
<gene>
    <name evidence="2" type="ORF">MOV92_18445</name>
</gene>
<reference evidence="2 3" key="1">
    <citation type="submission" date="2022-03" db="EMBL/GenBank/DDBJ databases">
        <title>Complete genome sequence of Lysobacter capsici VKM B-2533 and Lysobacter gummosus 10.1.1, promising sources of lytic agents.</title>
        <authorList>
            <person name="Tarlachkov S.V."/>
            <person name="Kudryakova I.V."/>
            <person name="Afoshin A.S."/>
            <person name="Leontyevskaya E.A."/>
            <person name="Leontyevskaya N.V."/>
        </authorList>
    </citation>
    <scope>NUCLEOTIDE SEQUENCE [LARGE SCALE GENOMIC DNA]</scope>
    <source>
        <strain evidence="2 3">10.1.1</strain>
    </source>
</reference>
<feature type="chain" id="PRO_5045817770" description="Peptidase M12A domain-containing protein" evidence="1">
    <location>
        <begin position="26"/>
        <end position="340"/>
    </location>
</feature>
<evidence type="ECO:0000256" key="1">
    <source>
        <dbReference type="SAM" id="SignalP"/>
    </source>
</evidence>
<evidence type="ECO:0000313" key="2">
    <source>
        <dbReference type="EMBL" id="UNP28459.1"/>
    </source>
</evidence>
<keyword evidence="3" id="KW-1185">Reference proteome</keyword>
<dbReference type="Proteomes" id="UP000829194">
    <property type="component" value="Chromosome"/>
</dbReference>
<name>A0ABY3X7C8_9GAMM</name>
<dbReference type="EMBL" id="CP093547">
    <property type="protein sequence ID" value="UNP28459.1"/>
    <property type="molecule type" value="Genomic_DNA"/>
</dbReference>
<sequence>MKVKSKHYHIALLAGIAAWSGLAQAQETPELAYLWETTSNAVGFHESVSACIYPTIGAANTWNAVGAGYYFWTDSVANQPRVATQTQAYNYSHHTVEDKEIPDLNVPMQTAQTRTGQTLTTMINSDTYVDRARMSPLNPQRVGFTCTAGSTVPADKLDWQTAMLHELGHAAGFIDDHNITSRRCAMYYAKLAGENQRVLCDAEKQNYLKGYGLQFKILSIPNVTGPHNTNILAKINFQGTPTFPVQRHTENITCPSGWSCDDYDGSYSSQTESPLTFNFRCSVDSTKPTGTFGWRTTLTDASGTVTNSVDHTSTCTKASGTLKKDPGDKSNSVGRVIITN</sequence>
<keyword evidence="1" id="KW-0732">Signal</keyword>
<organism evidence="2 3">
    <name type="scientific">Lysobacter gummosus</name>
    <dbReference type="NCBI Taxonomy" id="262324"/>
    <lineage>
        <taxon>Bacteria</taxon>
        <taxon>Pseudomonadati</taxon>
        <taxon>Pseudomonadota</taxon>
        <taxon>Gammaproteobacteria</taxon>
        <taxon>Lysobacterales</taxon>
        <taxon>Lysobacteraceae</taxon>
        <taxon>Lysobacter</taxon>
    </lineage>
</organism>
<protein>
    <recommendedName>
        <fullName evidence="4">Peptidase M12A domain-containing protein</fullName>
    </recommendedName>
</protein>
<dbReference type="SUPFAM" id="SSF55486">
    <property type="entry name" value="Metalloproteases ('zincins'), catalytic domain"/>
    <property type="match status" value="1"/>
</dbReference>
<feature type="signal peptide" evidence="1">
    <location>
        <begin position="1"/>
        <end position="25"/>
    </location>
</feature>
<evidence type="ECO:0008006" key="4">
    <source>
        <dbReference type="Google" id="ProtNLM"/>
    </source>
</evidence>